<name>A0A9Q1KGA9_9CARY</name>
<evidence type="ECO:0000259" key="2">
    <source>
        <dbReference type="Pfam" id="PF12274"/>
    </source>
</evidence>
<gene>
    <name evidence="3" type="ORF">Cgig2_018697</name>
</gene>
<dbReference type="Proteomes" id="UP001153076">
    <property type="component" value="Unassembled WGS sequence"/>
</dbReference>
<protein>
    <recommendedName>
        <fullName evidence="2">DUF3615 domain-containing protein</fullName>
    </recommendedName>
</protein>
<organism evidence="3 4">
    <name type="scientific">Carnegiea gigantea</name>
    <dbReference type="NCBI Taxonomy" id="171969"/>
    <lineage>
        <taxon>Eukaryota</taxon>
        <taxon>Viridiplantae</taxon>
        <taxon>Streptophyta</taxon>
        <taxon>Embryophyta</taxon>
        <taxon>Tracheophyta</taxon>
        <taxon>Spermatophyta</taxon>
        <taxon>Magnoliopsida</taxon>
        <taxon>eudicotyledons</taxon>
        <taxon>Gunneridae</taxon>
        <taxon>Pentapetalae</taxon>
        <taxon>Caryophyllales</taxon>
        <taxon>Cactineae</taxon>
        <taxon>Cactaceae</taxon>
        <taxon>Cactoideae</taxon>
        <taxon>Echinocereeae</taxon>
        <taxon>Carnegiea</taxon>
    </lineage>
</organism>
<evidence type="ECO:0000313" key="3">
    <source>
        <dbReference type="EMBL" id="KAJ8442420.1"/>
    </source>
</evidence>
<keyword evidence="4" id="KW-1185">Reference proteome</keyword>
<dbReference type="Pfam" id="PF12274">
    <property type="entry name" value="DUF3615"/>
    <property type="match status" value="1"/>
</dbReference>
<feature type="region of interest" description="Disordered" evidence="1">
    <location>
        <begin position="1"/>
        <end position="30"/>
    </location>
</feature>
<reference evidence="3" key="1">
    <citation type="submission" date="2022-04" db="EMBL/GenBank/DDBJ databases">
        <title>Carnegiea gigantea Genome sequencing and assembly v2.</title>
        <authorList>
            <person name="Copetti D."/>
            <person name="Sanderson M.J."/>
            <person name="Burquez A."/>
            <person name="Wojciechowski M.F."/>
        </authorList>
    </citation>
    <scope>NUCLEOTIDE SEQUENCE</scope>
    <source>
        <strain evidence="3">SGP5-SGP5p</strain>
        <tissue evidence="3">Aerial part</tissue>
    </source>
</reference>
<comment type="caution">
    <text evidence="3">The sequence shown here is derived from an EMBL/GenBank/DDBJ whole genome shotgun (WGS) entry which is preliminary data.</text>
</comment>
<dbReference type="InterPro" id="IPR022059">
    <property type="entry name" value="DUF3615"/>
</dbReference>
<dbReference type="AlphaFoldDB" id="A0A9Q1KGA9"/>
<evidence type="ECO:0000313" key="4">
    <source>
        <dbReference type="Proteomes" id="UP001153076"/>
    </source>
</evidence>
<evidence type="ECO:0000256" key="1">
    <source>
        <dbReference type="SAM" id="MobiDB-lite"/>
    </source>
</evidence>
<feature type="domain" description="DUF3615" evidence="2">
    <location>
        <begin position="78"/>
        <end position="140"/>
    </location>
</feature>
<accession>A0A9Q1KGA9</accession>
<proteinExistence type="predicted"/>
<dbReference type="EMBL" id="JAKOGI010000141">
    <property type="protein sequence ID" value="KAJ8442420.1"/>
    <property type="molecule type" value="Genomic_DNA"/>
</dbReference>
<sequence length="168" mass="19068">MVVLRPRIPKDSKAAPAPVSLSKRRQAKAKKIREEGAVNGKIRKRCQRRNLSPTRKCPFDTQKAYADQCDRCAVTTLNHFNQLAASNMGVTYELVKAGRSTGFMHREQGLIFHCKFLAKPIKCSGDSETVLFFGEFAWEIMVMELVALTYIIPQRDFTLVKSNMVFPK</sequence>